<reference evidence="2" key="1">
    <citation type="journal article" date="2023" name="Hortic. Res.">
        <title>A chromosome-level phased genome enabling allele-level studies in sweet orange: a case study on citrus Huanglongbing tolerance.</title>
        <authorList>
            <person name="Wu B."/>
            <person name="Yu Q."/>
            <person name="Deng Z."/>
            <person name="Duan Y."/>
            <person name="Luo F."/>
            <person name="Gmitter F. Jr."/>
        </authorList>
    </citation>
    <scope>NUCLEOTIDE SEQUENCE [LARGE SCALE GENOMIC DNA]</scope>
    <source>
        <strain evidence="2">cv. Valencia</strain>
    </source>
</reference>
<keyword evidence="1" id="KW-0418">Kinase</keyword>
<organism evidence="1 2">
    <name type="scientific">Citrus sinensis</name>
    <name type="common">Sweet orange</name>
    <name type="synonym">Citrus aurantium var. sinensis</name>
    <dbReference type="NCBI Taxonomy" id="2711"/>
    <lineage>
        <taxon>Eukaryota</taxon>
        <taxon>Viridiplantae</taxon>
        <taxon>Streptophyta</taxon>
        <taxon>Embryophyta</taxon>
        <taxon>Tracheophyta</taxon>
        <taxon>Spermatophyta</taxon>
        <taxon>Magnoliopsida</taxon>
        <taxon>eudicotyledons</taxon>
        <taxon>Gunneridae</taxon>
        <taxon>Pentapetalae</taxon>
        <taxon>rosids</taxon>
        <taxon>malvids</taxon>
        <taxon>Sapindales</taxon>
        <taxon>Rutaceae</taxon>
        <taxon>Aurantioideae</taxon>
        <taxon>Citrus</taxon>
    </lineage>
</organism>
<gene>
    <name evidence="1" type="ORF">KPL71_006553</name>
</gene>
<comment type="caution">
    <text evidence="1">The sequence shown here is derived from an EMBL/GenBank/DDBJ whole genome shotgun (WGS) entry which is preliminary data.</text>
</comment>
<name>A0ACB8LRE1_CITSI</name>
<proteinExistence type="predicted"/>
<evidence type="ECO:0000313" key="2">
    <source>
        <dbReference type="Proteomes" id="UP000829398"/>
    </source>
</evidence>
<dbReference type="Proteomes" id="UP000829398">
    <property type="component" value="Chromosome 3"/>
</dbReference>
<protein>
    <submittedName>
        <fullName evidence="1">Ribosomal S6 kinase</fullName>
    </submittedName>
</protein>
<keyword evidence="2" id="KW-1185">Reference proteome</keyword>
<dbReference type="EMBL" id="CM039172">
    <property type="protein sequence ID" value="KAH9775946.1"/>
    <property type="molecule type" value="Genomic_DNA"/>
</dbReference>
<accession>A0ACB8LRE1</accession>
<sequence>MVSTSQKNLHSLLTTKLKKLTITPPSASSPDFDFTEVFGPLTPCRRNNQSPASTSASLGDPQVIHNRSHSFVGPSPRYALSSSLRLQIQELEHENDAELEAESERKIGPGDFEILRVVGQGAFGKVFQVKKKGVDDGDSDGIYAMKVMRKDTIIKKNHVDYMKAERDILTKVTHPFIVQLRYSFQTRSKLYLILDFINGGHLFFHLYRQGIFREDQARFYTAEIVSAVSHLHKCGIVHRDLKPENILMDSDGHVMLTDFGLAKEIDESSRSNSMCGTTEYMAPEILLSKGHNKDADWWSVGVLLYEMLTGQPPFTHANRQKLQQRIINEKVKLPPFLTSEAHSLLKGLLHKDPSKRLGSGPGGVDTIKHHKWFRSINWKTLEAREMQPKFKPDVSGKDCIANFDKCWTTMPADDSPAPTPTAAMNSKDRSNKSLRENSVKVVANIVKSSAFSIAKMSLGAPAAAKTAGPNKDPVNFIIKPPYRSEKPKSSSNPVSFLMEPNEGNESSYVVHEGKSVIDGMASAYIRKVHQKNHSDLSESSNLRQYILPPPPRAAAIQSSNY</sequence>
<keyword evidence="1" id="KW-0808">Transferase</keyword>
<evidence type="ECO:0000313" key="1">
    <source>
        <dbReference type="EMBL" id="KAH9775946.1"/>
    </source>
</evidence>